<accession>A0A9D2J0J9</accession>
<evidence type="ECO:0000313" key="1">
    <source>
        <dbReference type="EMBL" id="HIZ32555.1"/>
    </source>
</evidence>
<proteinExistence type="predicted"/>
<dbReference type="Pfam" id="PF13149">
    <property type="entry name" value="Mfa_like_1"/>
    <property type="match status" value="1"/>
</dbReference>
<name>A0A9D2J0J9_9BACE</name>
<dbReference type="Gene3D" id="2.60.40.2630">
    <property type="match status" value="1"/>
</dbReference>
<dbReference type="CDD" id="cd13121">
    <property type="entry name" value="BF2867_like_C"/>
    <property type="match status" value="1"/>
</dbReference>
<protein>
    <submittedName>
        <fullName evidence="1">Fimbrillin family protein</fullName>
    </submittedName>
</protein>
<dbReference type="InterPro" id="IPR025049">
    <property type="entry name" value="Mfa-like_1"/>
</dbReference>
<organism evidence="1 2">
    <name type="scientific">Candidatus Bacteroides merdigallinarum</name>
    <dbReference type="NCBI Taxonomy" id="2838473"/>
    <lineage>
        <taxon>Bacteria</taxon>
        <taxon>Pseudomonadati</taxon>
        <taxon>Bacteroidota</taxon>
        <taxon>Bacteroidia</taxon>
        <taxon>Bacteroidales</taxon>
        <taxon>Bacteroidaceae</taxon>
        <taxon>Bacteroides</taxon>
    </lineage>
</organism>
<dbReference type="EMBL" id="DXBX01000026">
    <property type="protein sequence ID" value="HIZ32555.1"/>
    <property type="molecule type" value="Genomic_DNA"/>
</dbReference>
<dbReference type="Proteomes" id="UP000824028">
    <property type="component" value="Unassembled WGS sequence"/>
</dbReference>
<reference evidence="1" key="2">
    <citation type="submission" date="2021-04" db="EMBL/GenBank/DDBJ databases">
        <authorList>
            <person name="Gilroy R."/>
        </authorList>
    </citation>
    <scope>NUCLEOTIDE SEQUENCE</scope>
    <source>
        <strain evidence="1">ChiHjej9B8-1298</strain>
    </source>
</reference>
<dbReference type="AlphaFoldDB" id="A0A9D2J0J9"/>
<reference evidence="1" key="1">
    <citation type="journal article" date="2021" name="PeerJ">
        <title>Extensive microbial diversity within the chicken gut microbiome revealed by metagenomics and culture.</title>
        <authorList>
            <person name="Gilroy R."/>
            <person name="Ravi A."/>
            <person name="Getino M."/>
            <person name="Pursley I."/>
            <person name="Horton D.L."/>
            <person name="Alikhan N.F."/>
            <person name="Baker D."/>
            <person name="Gharbi K."/>
            <person name="Hall N."/>
            <person name="Watson M."/>
            <person name="Adriaenssens E.M."/>
            <person name="Foster-Nyarko E."/>
            <person name="Jarju S."/>
            <person name="Secka A."/>
            <person name="Antonio M."/>
            <person name="Oren A."/>
            <person name="Chaudhuri R.R."/>
            <person name="La Ragione R."/>
            <person name="Hildebrand F."/>
            <person name="Pallen M.J."/>
        </authorList>
    </citation>
    <scope>NUCLEOTIDE SEQUENCE</scope>
    <source>
        <strain evidence="1">ChiHjej9B8-1298</strain>
    </source>
</reference>
<comment type="caution">
    <text evidence="1">The sequence shown here is derived from an EMBL/GenBank/DDBJ whole genome shotgun (WGS) entry which is preliminary data.</text>
</comment>
<evidence type="ECO:0000313" key="2">
    <source>
        <dbReference type="Proteomes" id="UP000824028"/>
    </source>
</evidence>
<sequence length="297" mass="32259">MLKGNAIGFNTFVNNNTKAVTPVESLTSDFYVFGNFGTDQSTWTGQVFNNELSTERYYWQQGNYYRFGAYANGANGKIDNAKFIASTQTLEFESYTPDDAKDLVAAIGTGDASASIPADKVSLSFSHMLAQVGFTFKTQDGDEYTIAISDIKILKAVKTAKGTFTPSEIKWEGTAETDAAYTYENIADIADGKDHQQYKLVIPQPLPSDNNKIQVTFKAAISGAGLTAGPTNEKVFTLDLTSPDTEGWKPGYCYNYTATVNGSNINDQLKPIEFTVTSVAGWQNATMGDDGTILPTD</sequence>
<gene>
    <name evidence="1" type="ORF">H9814_03265</name>
</gene>